<dbReference type="AlphaFoldDB" id="A0A1G9U4N4"/>
<dbReference type="GO" id="GO:0016020">
    <property type="term" value="C:membrane"/>
    <property type="evidence" value="ECO:0007669"/>
    <property type="project" value="InterPro"/>
</dbReference>
<dbReference type="EMBL" id="FNFO01000015">
    <property type="protein sequence ID" value="SDM54812.1"/>
    <property type="molecule type" value="Genomic_DNA"/>
</dbReference>
<dbReference type="Pfam" id="PF06580">
    <property type="entry name" value="His_kinase"/>
    <property type="match status" value="1"/>
</dbReference>
<proteinExistence type="predicted"/>
<evidence type="ECO:0000259" key="3">
    <source>
        <dbReference type="Pfam" id="PF06580"/>
    </source>
</evidence>
<feature type="transmembrane region" description="Helical" evidence="2">
    <location>
        <begin position="54"/>
        <end position="79"/>
    </location>
</feature>
<keyword evidence="1" id="KW-0175">Coiled coil</keyword>
<dbReference type="Gene3D" id="3.30.565.10">
    <property type="entry name" value="Histidine kinase-like ATPase, C-terminal domain"/>
    <property type="match status" value="1"/>
</dbReference>
<dbReference type="PANTHER" id="PTHR34220">
    <property type="entry name" value="SENSOR HISTIDINE KINASE YPDA"/>
    <property type="match status" value="1"/>
</dbReference>
<keyword evidence="2" id="KW-0472">Membrane</keyword>
<accession>A0A1G9U4N4</accession>
<keyword evidence="2" id="KW-1133">Transmembrane helix</keyword>
<keyword evidence="5" id="KW-1185">Reference proteome</keyword>
<keyword evidence="2" id="KW-0812">Transmembrane</keyword>
<dbReference type="Proteomes" id="UP000198510">
    <property type="component" value="Unassembled WGS sequence"/>
</dbReference>
<evidence type="ECO:0000256" key="1">
    <source>
        <dbReference type="SAM" id="Coils"/>
    </source>
</evidence>
<evidence type="ECO:0000313" key="5">
    <source>
        <dbReference type="Proteomes" id="UP000198510"/>
    </source>
</evidence>
<keyword evidence="4" id="KW-0418">Kinase</keyword>
<keyword evidence="4" id="KW-0808">Transferase</keyword>
<gene>
    <name evidence="4" type="ORF">SAMN05421823_11584</name>
</gene>
<organism evidence="4 5">
    <name type="scientific">Catalinimonas alkaloidigena</name>
    <dbReference type="NCBI Taxonomy" id="1075417"/>
    <lineage>
        <taxon>Bacteria</taxon>
        <taxon>Pseudomonadati</taxon>
        <taxon>Bacteroidota</taxon>
        <taxon>Cytophagia</taxon>
        <taxon>Cytophagales</taxon>
        <taxon>Catalimonadaceae</taxon>
        <taxon>Catalinimonas</taxon>
    </lineage>
</organism>
<dbReference type="PANTHER" id="PTHR34220:SF7">
    <property type="entry name" value="SENSOR HISTIDINE KINASE YPDA"/>
    <property type="match status" value="1"/>
</dbReference>
<reference evidence="4 5" key="1">
    <citation type="submission" date="2016-10" db="EMBL/GenBank/DDBJ databases">
        <authorList>
            <person name="de Groot N.N."/>
        </authorList>
    </citation>
    <scope>NUCLEOTIDE SEQUENCE [LARGE SCALE GENOMIC DNA]</scope>
    <source>
        <strain evidence="4 5">DSM 25186</strain>
    </source>
</reference>
<feature type="transmembrane region" description="Helical" evidence="2">
    <location>
        <begin position="226"/>
        <end position="248"/>
    </location>
</feature>
<evidence type="ECO:0000313" key="4">
    <source>
        <dbReference type="EMBL" id="SDM54812.1"/>
    </source>
</evidence>
<dbReference type="InterPro" id="IPR050640">
    <property type="entry name" value="Bact_2-comp_sensor_kinase"/>
</dbReference>
<dbReference type="STRING" id="1075417.SAMN05421823_11584"/>
<feature type="transmembrane region" description="Helical" evidence="2">
    <location>
        <begin position="157"/>
        <end position="176"/>
    </location>
</feature>
<dbReference type="InterPro" id="IPR010559">
    <property type="entry name" value="Sig_transdc_His_kin_internal"/>
</dbReference>
<protein>
    <submittedName>
        <fullName evidence="4">Histidine kinase</fullName>
    </submittedName>
</protein>
<feature type="domain" description="Signal transduction histidine kinase internal region" evidence="3">
    <location>
        <begin position="289"/>
        <end position="366"/>
    </location>
</feature>
<feature type="coiled-coil region" evidence="1">
    <location>
        <begin position="265"/>
        <end position="297"/>
    </location>
</feature>
<feature type="transmembrane region" description="Helical" evidence="2">
    <location>
        <begin position="21"/>
        <end position="39"/>
    </location>
</feature>
<dbReference type="OrthoDB" id="9792992at2"/>
<dbReference type="RefSeq" id="WP_089688161.1">
    <property type="nucleotide sequence ID" value="NZ_FNFO01000015.1"/>
</dbReference>
<dbReference type="InterPro" id="IPR036890">
    <property type="entry name" value="HATPase_C_sf"/>
</dbReference>
<name>A0A1G9U4N4_9BACT</name>
<feature type="transmembrane region" description="Helical" evidence="2">
    <location>
        <begin position="131"/>
        <end position="150"/>
    </location>
</feature>
<dbReference type="GO" id="GO:0000155">
    <property type="term" value="F:phosphorelay sensor kinase activity"/>
    <property type="evidence" value="ECO:0007669"/>
    <property type="project" value="InterPro"/>
</dbReference>
<evidence type="ECO:0000256" key="2">
    <source>
        <dbReference type="SAM" id="Phobius"/>
    </source>
</evidence>
<sequence>MQEILFRIKQQLSTPFALARRRLILILNGACVLLALGFFSAERLTTGRFVPDPILYWFIIPAVLANLFSFAYNFLIYAPTGAQSPRLQALRSTALPHQELLDQFTSWSSFLPVLAMSFANILGVGNPSRDSLVADFALAHSLIIGTVVVLGRRATAVWTVLVFGTLLWTVFFRLGYHYTFHYLTPAEATHYEKALLEERAWALERQAALEEAGMRDPQANRYFHEWTVFILVSFAAAYFFGGITFDLFNALPQVVRQVEVVIEDSVEMNRRLQEADLKRERAEQEVLKAQLYHLRNQINPHFLHNTLNFIYARALPVSDSLATAVGQLSDLMRYALESDHRSLVTLKQEIDHVENYLQLQSSRFHNLSVQSRYQGDLEKPRLIPLLLTTLVENAFKHGDLQDPAQPLTIDVTAEENGSIHIRVCNKIGTTRTTSGAGGIGLKNLTKRLELIYQEGFSFVSRSQRERYEVQLTLQPLATPFVLIHE</sequence>